<reference evidence="2" key="1">
    <citation type="submission" date="2023-06" db="EMBL/GenBank/DDBJ databases">
        <title>Genome-scale phylogeny and comparative genomics of the fungal order Sordariales.</title>
        <authorList>
            <consortium name="Lawrence Berkeley National Laboratory"/>
            <person name="Hensen N."/>
            <person name="Bonometti L."/>
            <person name="Westerberg I."/>
            <person name="Brannstrom I.O."/>
            <person name="Guillou S."/>
            <person name="Cros-Aarteil S."/>
            <person name="Calhoun S."/>
            <person name="Haridas S."/>
            <person name="Kuo A."/>
            <person name="Mondo S."/>
            <person name="Pangilinan J."/>
            <person name="Riley R."/>
            <person name="Labutti K."/>
            <person name="Andreopoulos B."/>
            <person name="Lipzen A."/>
            <person name="Chen C."/>
            <person name="Yanf M."/>
            <person name="Daum C."/>
            <person name="Ng V."/>
            <person name="Clum A."/>
            <person name="Steindorff A."/>
            <person name="Ohm R."/>
            <person name="Martin F."/>
            <person name="Silar P."/>
            <person name="Natvig D."/>
            <person name="Lalanne C."/>
            <person name="Gautier V."/>
            <person name="Ament-Velasquez S.L."/>
            <person name="Kruys A."/>
            <person name="Hutchinson M.I."/>
            <person name="Powell A.J."/>
            <person name="Barry K."/>
            <person name="Miller A.N."/>
            <person name="Grigoriev I.V."/>
            <person name="Debuchy R."/>
            <person name="Gladieux P."/>
            <person name="Thoren M.H."/>
            <person name="Johannesson H."/>
        </authorList>
    </citation>
    <scope>NUCLEOTIDE SEQUENCE</scope>
    <source>
        <strain evidence="2">CBS 606.72</strain>
    </source>
</reference>
<gene>
    <name evidence="2" type="ORF">B0T14DRAFT_86249</name>
</gene>
<keyword evidence="1" id="KW-0732">Signal</keyword>
<evidence type="ECO:0000256" key="1">
    <source>
        <dbReference type="SAM" id="SignalP"/>
    </source>
</evidence>
<name>A0AA39XI83_9PEZI</name>
<dbReference type="AlphaFoldDB" id="A0AA39XI83"/>
<accession>A0AA39XI83</accession>
<proteinExistence type="predicted"/>
<feature type="signal peptide" evidence="1">
    <location>
        <begin position="1"/>
        <end position="40"/>
    </location>
</feature>
<organism evidence="2 3">
    <name type="scientific">Immersiella caudata</name>
    <dbReference type="NCBI Taxonomy" id="314043"/>
    <lineage>
        <taxon>Eukaryota</taxon>
        <taxon>Fungi</taxon>
        <taxon>Dikarya</taxon>
        <taxon>Ascomycota</taxon>
        <taxon>Pezizomycotina</taxon>
        <taxon>Sordariomycetes</taxon>
        <taxon>Sordariomycetidae</taxon>
        <taxon>Sordariales</taxon>
        <taxon>Lasiosphaeriaceae</taxon>
        <taxon>Immersiella</taxon>
    </lineage>
</organism>
<evidence type="ECO:0000313" key="3">
    <source>
        <dbReference type="Proteomes" id="UP001175000"/>
    </source>
</evidence>
<protein>
    <submittedName>
        <fullName evidence="2">Uncharacterized protein</fullName>
    </submittedName>
</protein>
<sequence length="154" mass="16965">MQSRPLSSRSLARQTCTMHLSYLFTATLLPLGLLAAPSSAEEELDRRAIKRPQTCGIVGNANTVKCREGPGTKWDVRTTLRRGTEHDFWCVYSKECITIGGSTNCGWHYIPSLKCFVNGHYTSGSCTRGKSKSRICLGGIRDTNSVSSSFGLLW</sequence>
<dbReference type="Proteomes" id="UP001175000">
    <property type="component" value="Unassembled WGS sequence"/>
</dbReference>
<comment type="caution">
    <text evidence="2">The sequence shown here is derived from an EMBL/GenBank/DDBJ whole genome shotgun (WGS) entry which is preliminary data.</text>
</comment>
<keyword evidence="3" id="KW-1185">Reference proteome</keyword>
<dbReference type="EMBL" id="JAULSU010000001">
    <property type="protein sequence ID" value="KAK0634091.1"/>
    <property type="molecule type" value="Genomic_DNA"/>
</dbReference>
<evidence type="ECO:0000313" key="2">
    <source>
        <dbReference type="EMBL" id="KAK0634091.1"/>
    </source>
</evidence>
<feature type="chain" id="PRO_5041265643" evidence="1">
    <location>
        <begin position="41"/>
        <end position="154"/>
    </location>
</feature>